<evidence type="ECO:0000256" key="1">
    <source>
        <dbReference type="ARBA" id="ARBA00009670"/>
    </source>
</evidence>
<evidence type="ECO:0000259" key="3">
    <source>
        <dbReference type="Pfam" id="PF03109"/>
    </source>
</evidence>
<dbReference type="InterPro" id="IPR050154">
    <property type="entry name" value="UbiB_kinase"/>
</dbReference>
<dbReference type="CDD" id="cd05121">
    <property type="entry name" value="ABC1_ADCK3-like"/>
    <property type="match status" value="1"/>
</dbReference>
<organism evidence="4 5">
    <name type="scientific">Paenibacillus montaniterrae</name>
    <dbReference type="NCBI Taxonomy" id="429341"/>
    <lineage>
        <taxon>Bacteria</taxon>
        <taxon>Bacillati</taxon>
        <taxon>Bacillota</taxon>
        <taxon>Bacilli</taxon>
        <taxon>Bacillales</taxon>
        <taxon>Paenibacillaceae</taxon>
        <taxon>Paenibacillus</taxon>
    </lineage>
</organism>
<evidence type="ECO:0000313" key="5">
    <source>
        <dbReference type="Proteomes" id="UP000683139"/>
    </source>
</evidence>
<gene>
    <name evidence="4" type="ORF">J40TS1_30580</name>
</gene>
<dbReference type="PANTHER" id="PTHR10566:SF113">
    <property type="entry name" value="PROTEIN ACTIVITY OF BC1 COMPLEX KINASE 7, CHLOROPLASTIC"/>
    <property type="match status" value="1"/>
</dbReference>
<dbReference type="RefSeq" id="WP_246563603.1">
    <property type="nucleotide sequence ID" value="NZ_BOSE01000005.1"/>
</dbReference>
<protein>
    <submittedName>
        <fullName evidence="4">ABC transporter</fullName>
    </submittedName>
</protein>
<dbReference type="InterPro" id="IPR011009">
    <property type="entry name" value="Kinase-like_dom_sf"/>
</dbReference>
<keyword evidence="2" id="KW-0812">Transmembrane</keyword>
<feature type="transmembrane region" description="Helical" evidence="2">
    <location>
        <begin position="530"/>
        <end position="551"/>
    </location>
</feature>
<dbReference type="Pfam" id="PF03109">
    <property type="entry name" value="ABC1"/>
    <property type="match status" value="1"/>
</dbReference>
<evidence type="ECO:0000313" key="4">
    <source>
        <dbReference type="EMBL" id="GIP17416.1"/>
    </source>
</evidence>
<feature type="domain" description="ABC1 atypical kinase-like" evidence="3">
    <location>
        <begin position="92"/>
        <end position="335"/>
    </location>
</feature>
<keyword evidence="2" id="KW-0472">Membrane</keyword>
<comment type="similarity">
    <text evidence="1">Belongs to the protein kinase superfamily. ADCK protein kinase family.</text>
</comment>
<dbReference type="PANTHER" id="PTHR10566">
    <property type="entry name" value="CHAPERONE-ACTIVITY OF BC1 COMPLEX CABC1 -RELATED"/>
    <property type="match status" value="1"/>
</dbReference>
<keyword evidence="5" id="KW-1185">Reference proteome</keyword>
<proteinExistence type="inferred from homology"/>
<dbReference type="Proteomes" id="UP000683139">
    <property type="component" value="Unassembled WGS sequence"/>
</dbReference>
<dbReference type="AlphaFoldDB" id="A0A919YS74"/>
<dbReference type="SUPFAM" id="SSF56112">
    <property type="entry name" value="Protein kinase-like (PK-like)"/>
    <property type="match status" value="1"/>
</dbReference>
<feature type="transmembrane region" description="Helical" evidence="2">
    <location>
        <begin position="496"/>
        <end position="518"/>
    </location>
</feature>
<dbReference type="Gene3D" id="1.10.510.10">
    <property type="entry name" value="Transferase(Phosphotransferase) domain 1"/>
    <property type="match status" value="1"/>
</dbReference>
<name>A0A919YS74_9BACL</name>
<evidence type="ECO:0000256" key="2">
    <source>
        <dbReference type="SAM" id="Phobius"/>
    </source>
</evidence>
<reference evidence="4" key="1">
    <citation type="submission" date="2021-03" db="EMBL/GenBank/DDBJ databases">
        <title>Antimicrobial resistance genes in bacteria isolated from Japanese honey, and their potential for conferring macrolide and lincosamide resistance in the American foulbrood pathogen Paenibacillus larvae.</title>
        <authorList>
            <person name="Okamoto M."/>
            <person name="Kumagai M."/>
            <person name="Kanamori H."/>
            <person name="Takamatsu D."/>
        </authorList>
    </citation>
    <scope>NUCLEOTIDE SEQUENCE</scope>
    <source>
        <strain evidence="4">J40TS1</strain>
    </source>
</reference>
<dbReference type="InterPro" id="IPR004147">
    <property type="entry name" value="ABC1_dom"/>
</dbReference>
<sequence length="556" mass="62636">MYKNRFQHLLRYQTIMSTLARNSLGYAADELKGTGKNWFQKDEEADLSKRNHLGIRIRMALEQLGPTFVKLGQIASTRPDLIPADIIDELQKLQDHVKPFSYSEAVKLVESELNASLSDIFLSFSKEPLAAASIGQVHRAVLKNGAEVIVKIQRPGIQATIETDLDILAEWARISEAKMGWAKHYRLRDAVEELSYALIRELNYLEEARNAEKMKSCSKLPYVYIPEIYWDFTTKRVLTMEFVDGIPLSDHTRLANAGIDCKQLAQRLATAIFSQILENGFFHADPHPGNVMVLADGRVAFLDFGMVGKLSPHHKKHFVSLVIALRNQSTKGVIRAVSHMGIVPDDVDQEKLFEDVDELRQKYYKVPLNQVSIGVAVQDLFQVAFKHRIRMPSDMTMLGKSLLTMEGVAIALDPAISIIDVSEPFGKKLFVDRLNPLELGKQLLEEVPDYFDLIREVPLGFRQLVKVMRQGKLRIEANSPQLDELLTKLDRIVNRLSFSIVLLSLSIVMLGFIIGAAISGTLSPIIGKIPIVEIGFVIALLMSLWLLFAIFRSGRF</sequence>
<dbReference type="EMBL" id="BOSE01000005">
    <property type="protein sequence ID" value="GIP17416.1"/>
    <property type="molecule type" value="Genomic_DNA"/>
</dbReference>
<keyword evidence="2" id="KW-1133">Transmembrane helix</keyword>
<comment type="caution">
    <text evidence="4">The sequence shown here is derived from an EMBL/GenBank/DDBJ whole genome shotgun (WGS) entry which is preliminary data.</text>
</comment>
<accession>A0A919YS74</accession>